<accession>A0A1J5STD1</accession>
<dbReference type="PROSITE" id="PS50983">
    <property type="entry name" value="FE_B12_PBP"/>
    <property type="match status" value="1"/>
</dbReference>
<feature type="domain" description="Fe/B12 periplasmic-binding" evidence="1">
    <location>
        <begin position="35"/>
        <end position="289"/>
    </location>
</feature>
<dbReference type="GO" id="GO:0071281">
    <property type="term" value="P:cellular response to iron ion"/>
    <property type="evidence" value="ECO:0007669"/>
    <property type="project" value="TreeGrafter"/>
</dbReference>
<organism evidence="2">
    <name type="scientific">mine drainage metagenome</name>
    <dbReference type="NCBI Taxonomy" id="410659"/>
    <lineage>
        <taxon>unclassified sequences</taxon>
        <taxon>metagenomes</taxon>
        <taxon>ecological metagenomes</taxon>
    </lineage>
</organism>
<protein>
    <submittedName>
        <fullName evidence="2">Corrinoid ABC transporter substrate-binding protein</fullName>
    </submittedName>
</protein>
<sequence length="292" mass="31716">MTHLRQLCLILLLLSGAAWTGLCADARGAGSPAVRVVSQTVGTDELLVAIAAPGQIAALSALSGDPDFSAISTEARAYPHLKPNGDAEDALQYRPTLVLCADYSRAEFVDQMRVAGVKVIVFRRYITLEDAYANLRLLGRAIGREAKAEEVIADCRRRVDALRKRLAGCRPVRVIAPSVYGVIPGYDTTFQDLCDHAGAVNLAATLGGLHGHQSPPSEQMLTWPVDRVVVAGSTVEAALAPFRHLPPYEYMASVRQGRAALIHPFMLSCVSQYRIDGYEELARALHPRRFAR</sequence>
<evidence type="ECO:0000259" key="1">
    <source>
        <dbReference type="PROSITE" id="PS50983"/>
    </source>
</evidence>
<dbReference type="InterPro" id="IPR002491">
    <property type="entry name" value="ABC_transptr_periplasmic_BD"/>
</dbReference>
<gene>
    <name evidence="2" type="ORF">GALL_105280</name>
</gene>
<dbReference type="AlphaFoldDB" id="A0A1J5STD1"/>
<dbReference type="PANTHER" id="PTHR30535">
    <property type="entry name" value="VITAMIN B12-BINDING PROTEIN"/>
    <property type="match status" value="1"/>
</dbReference>
<evidence type="ECO:0000313" key="2">
    <source>
        <dbReference type="EMBL" id="OIR07272.1"/>
    </source>
</evidence>
<dbReference type="EMBL" id="MLJW01000038">
    <property type="protein sequence ID" value="OIR07272.1"/>
    <property type="molecule type" value="Genomic_DNA"/>
</dbReference>
<comment type="caution">
    <text evidence="2">The sequence shown here is derived from an EMBL/GenBank/DDBJ whole genome shotgun (WGS) entry which is preliminary data.</text>
</comment>
<dbReference type="SUPFAM" id="SSF53807">
    <property type="entry name" value="Helical backbone' metal receptor"/>
    <property type="match status" value="1"/>
</dbReference>
<name>A0A1J5STD1_9ZZZZ</name>
<dbReference type="PANTHER" id="PTHR30535:SF34">
    <property type="entry name" value="MOLYBDATE-BINDING PROTEIN MOLA"/>
    <property type="match status" value="1"/>
</dbReference>
<dbReference type="Gene3D" id="3.40.50.1980">
    <property type="entry name" value="Nitrogenase molybdenum iron protein domain"/>
    <property type="match status" value="2"/>
</dbReference>
<dbReference type="Pfam" id="PF01497">
    <property type="entry name" value="Peripla_BP_2"/>
    <property type="match status" value="1"/>
</dbReference>
<dbReference type="InterPro" id="IPR050902">
    <property type="entry name" value="ABC_Transporter_SBP"/>
</dbReference>
<reference evidence="2" key="1">
    <citation type="submission" date="2016-10" db="EMBL/GenBank/DDBJ databases">
        <title>Sequence of Gallionella enrichment culture.</title>
        <authorList>
            <person name="Poehlein A."/>
            <person name="Muehling M."/>
            <person name="Daniel R."/>
        </authorList>
    </citation>
    <scope>NUCLEOTIDE SEQUENCE</scope>
</reference>
<proteinExistence type="predicted"/>